<dbReference type="Proteomes" id="UP000535511">
    <property type="component" value="Unassembled WGS sequence"/>
</dbReference>
<keyword evidence="2" id="KW-1185">Reference proteome</keyword>
<comment type="caution">
    <text evidence="1">The sequence shown here is derived from an EMBL/GenBank/DDBJ whole genome shotgun (WGS) entry which is preliminary data.</text>
</comment>
<evidence type="ECO:0000313" key="1">
    <source>
        <dbReference type="EMBL" id="NYD40975.1"/>
    </source>
</evidence>
<protein>
    <submittedName>
        <fullName evidence="1">SAM-dependent methyltransferase</fullName>
    </submittedName>
</protein>
<dbReference type="AlphaFoldDB" id="A0A7Y9J9T2"/>
<accession>A0A7Y9J9T2</accession>
<dbReference type="EMBL" id="JACCBG010000001">
    <property type="protein sequence ID" value="NYD40975.1"/>
    <property type="molecule type" value="Genomic_DNA"/>
</dbReference>
<sequence>MLASEVVVDDEGILLGDPGREVVIDALFDGRRIWSFWLPRDAERRGTGFHVAWPETLRDFLNGWTELTLTEHGSEEAIFADEVHLGAGEDRIAVATKQGKPLSLDKYLRRVQSFDTRSAEHVGPLLDAIDDVLEALRRVGVDAFLAYGTLLGAVRDGRLIGHDSDADLGYVSVHEHPADVMLESFRIQRRLAEEGYPITRYSGAAFKVDVQESDGTVRGLDVFGGFMREGHLHLMGEIRTPFQRDWVFPLGTTTLEGREYPAPANPDRLLAATYGDSWRTPDPAFHFATPSSTYRRLNGWFRGIRVGRPTWDRLYATPGKPRGKASPFAQWVSDRERAPGAFVDIGCGRGRDVALMARRGVPSLGVDVHPRAFRAQARALDAELGSANPASFWTCNLYELRHVAVTGARIARMPGDRVVVARHVVDVLTRAGRDQLWLLAKMALKDGDAADGRLYLEFLCREGRDGYAQERHLEVRSPRKVRTELEAHGAEVVEQEVLPVGSGPDSSRVCRIVAQWSR</sequence>
<gene>
    <name evidence="1" type="ORF">BJZ21_001058</name>
</gene>
<dbReference type="Gene3D" id="3.40.50.150">
    <property type="entry name" value="Vaccinia Virus protein VP39"/>
    <property type="match status" value="1"/>
</dbReference>
<name>A0A7Y9J9T2_9ACTN</name>
<dbReference type="InterPro" id="IPR029063">
    <property type="entry name" value="SAM-dependent_MTases_sf"/>
</dbReference>
<dbReference type="PANTHER" id="PTHR13627:SF31">
    <property type="entry name" value="RIBITOL 5-PHOSPHATE TRANSFERASE FKRP"/>
    <property type="match status" value="1"/>
</dbReference>
<organism evidence="1 2">
    <name type="scientific">Nocardioides panaciterrulae</name>
    <dbReference type="NCBI Taxonomy" id="661492"/>
    <lineage>
        <taxon>Bacteria</taxon>
        <taxon>Bacillati</taxon>
        <taxon>Actinomycetota</taxon>
        <taxon>Actinomycetes</taxon>
        <taxon>Propionibacteriales</taxon>
        <taxon>Nocardioidaceae</taxon>
        <taxon>Nocardioides</taxon>
    </lineage>
</organism>
<keyword evidence="1" id="KW-0489">Methyltransferase</keyword>
<dbReference type="GO" id="GO:0008168">
    <property type="term" value="F:methyltransferase activity"/>
    <property type="evidence" value="ECO:0007669"/>
    <property type="project" value="UniProtKB-KW"/>
</dbReference>
<dbReference type="GO" id="GO:0032259">
    <property type="term" value="P:methylation"/>
    <property type="evidence" value="ECO:0007669"/>
    <property type="project" value="UniProtKB-KW"/>
</dbReference>
<dbReference type="InterPro" id="IPR052613">
    <property type="entry name" value="LicD_transferase"/>
</dbReference>
<keyword evidence="1" id="KW-0808">Transferase</keyword>
<evidence type="ECO:0000313" key="2">
    <source>
        <dbReference type="Proteomes" id="UP000535511"/>
    </source>
</evidence>
<reference evidence="1 2" key="1">
    <citation type="submission" date="2020-07" db="EMBL/GenBank/DDBJ databases">
        <title>Sequencing the genomes of 1000 actinobacteria strains.</title>
        <authorList>
            <person name="Klenk H.-P."/>
        </authorList>
    </citation>
    <scope>NUCLEOTIDE SEQUENCE [LARGE SCALE GENOMIC DNA]</scope>
    <source>
        <strain evidence="1 2">DSM 21350</strain>
    </source>
</reference>
<proteinExistence type="predicted"/>
<dbReference type="SUPFAM" id="SSF53335">
    <property type="entry name" value="S-adenosyl-L-methionine-dependent methyltransferases"/>
    <property type="match status" value="1"/>
</dbReference>
<dbReference type="RefSeq" id="WP_179662789.1">
    <property type="nucleotide sequence ID" value="NZ_JACCBG010000001.1"/>
</dbReference>
<dbReference type="PANTHER" id="PTHR13627">
    <property type="entry name" value="FUKUTIN RELATED PROTEIN"/>
    <property type="match status" value="1"/>
</dbReference>